<dbReference type="Gene3D" id="3.40.50.2300">
    <property type="match status" value="2"/>
</dbReference>
<organism evidence="4 5">
    <name type="scientific">Tritonibacter horizontis</name>
    <dbReference type="NCBI Taxonomy" id="1768241"/>
    <lineage>
        <taxon>Bacteria</taxon>
        <taxon>Pseudomonadati</taxon>
        <taxon>Pseudomonadota</taxon>
        <taxon>Alphaproteobacteria</taxon>
        <taxon>Rhodobacterales</taxon>
        <taxon>Paracoccaceae</taxon>
        <taxon>Tritonibacter</taxon>
    </lineage>
</organism>
<gene>
    <name evidence="4" type="ORF">TRIHO_19990</name>
</gene>
<dbReference type="EMBL" id="LPUY01000060">
    <property type="protein sequence ID" value="KUP93093.1"/>
    <property type="molecule type" value="Genomic_DNA"/>
</dbReference>
<dbReference type="AlphaFoldDB" id="A0A132BXH6"/>
<dbReference type="RefSeq" id="WP_232367760.1">
    <property type="nucleotide sequence ID" value="NZ_LPUY01000060.1"/>
</dbReference>
<evidence type="ECO:0000256" key="2">
    <source>
        <dbReference type="ARBA" id="ARBA00022729"/>
    </source>
</evidence>
<dbReference type="PANTHER" id="PTHR47235:SF1">
    <property type="entry name" value="BLR6548 PROTEIN"/>
    <property type="match status" value="1"/>
</dbReference>
<dbReference type="InterPro" id="IPR028081">
    <property type="entry name" value="Leu-bd"/>
</dbReference>
<reference evidence="4 5" key="1">
    <citation type="submission" date="2015-12" db="EMBL/GenBank/DDBJ databases">
        <title>Genome sequence of the marine Rhodobacteraceae strain O3.65, Candidatus Tritonibacter horizontis.</title>
        <authorList>
            <person name="Poehlein A."/>
            <person name="Giebel H.A."/>
            <person name="Voget S."/>
            <person name="Brinkhoff T."/>
        </authorList>
    </citation>
    <scope>NUCLEOTIDE SEQUENCE [LARGE SCALE GENOMIC DNA]</scope>
    <source>
        <strain evidence="4 5">O3.65</strain>
    </source>
</reference>
<name>A0A132BXH6_9RHOB</name>
<dbReference type="SUPFAM" id="SSF53822">
    <property type="entry name" value="Periplasmic binding protein-like I"/>
    <property type="match status" value="1"/>
</dbReference>
<dbReference type="Proteomes" id="UP000068382">
    <property type="component" value="Unassembled WGS sequence"/>
</dbReference>
<dbReference type="PANTHER" id="PTHR47235">
    <property type="entry name" value="BLR6548 PROTEIN"/>
    <property type="match status" value="1"/>
</dbReference>
<keyword evidence="2" id="KW-0732">Signal</keyword>
<evidence type="ECO:0000313" key="4">
    <source>
        <dbReference type="EMBL" id="KUP93093.1"/>
    </source>
</evidence>
<dbReference type="PATRIC" id="fig|1768241.3.peg.2102"/>
<protein>
    <recommendedName>
        <fullName evidence="3">Leucine-binding protein domain-containing protein</fullName>
    </recommendedName>
</protein>
<feature type="domain" description="Leucine-binding protein" evidence="3">
    <location>
        <begin position="77"/>
        <end position="431"/>
    </location>
</feature>
<evidence type="ECO:0000259" key="3">
    <source>
        <dbReference type="Pfam" id="PF13458"/>
    </source>
</evidence>
<proteinExistence type="inferred from homology"/>
<evidence type="ECO:0000256" key="1">
    <source>
        <dbReference type="ARBA" id="ARBA00010062"/>
    </source>
</evidence>
<comment type="similarity">
    <text evidence="1">Belongs to the leucine-binding protein family.</text>
</comment>
<accession>A0A132BXH6</accession>
<keyword evidence="5" id="KW-1185">Reference proteome</keyword>
<dbReference type="Pfam" id="PF13458">
    <property type="entry name" value="Peripla_BP_6"/>
    <property type="match status" value="1"/>
</dbReference>
<dbReference type="InterPro" id="IPR028082">
    <property type="entry name" value="Peripla_BP_I"/>
</dbReference>
<comment type="caution">
    <text evidence="4">The sequence shown here is derived from an EMBL/GenBank/DDBJ whole genome shotgun (WGS) entry which is preliminary data.</text>
</comment>
<dbReference type="CDD" id="cd06334">
    <property type="entry name" value="PBP1_ABC_ligand_binding-like"/>
    <property type="match status" value="1"/>
</dbReference>
<sequence>MGSGEEKLFDIPTVRNDQELGKKTVYGCGSPERLIKLFDYQPWEEYTVKLTKQLKTVALSAALAAGGTVASAQDKDPIRFGLCFDLSKSYTFISPQVAQAAQDLAMYTNDNGGIEGHPVEIIVRDHGNEPQRGVECYEQLKRDGVFLFNFLSTPVTNAVLPRAMKDGNVLMQSFVGRGDAVDGEVFDWVFPVGPTYWQQAANDVAFIKGQMGGDLSKAKIGFAYLDYPFGQEPIEILKTLAEKEGFELQLYPVPLPGSDQASVWSKVRRDKPDYVISWLLAGGHVVAAKEMRRNGFPIDRYLSVNWMNEVDIKNIGAEVAKGILRGTNVAGGQEVPIVKTMLETYYANGKGSGPESLVRDVYYNTGMAIYSVGFEAARIAIAEKGWPITPESMKAAYESIENFDGNGVMAPVTVTANDHGGGGKTRVEQWDGSNWVPLTDWSADYLDVVWEVIKHSSATFTVE</sequence>
<evidence type="ECO:0000313" key="5">
    <source>
        <dbReference type="Proteomes" id="UP000068382"/>
    </source>
</evidence>